<dbReference type="HAMAP" id="MF_00422">
    <property type="entry name" value="SecE"/>
    <property type="match status" value="1"/>
</dbReference>
<comment type="subunit">
    <text evidence="9">Component of the Sec protein translocase complex. Heterotrimer consisting of SecY, SecE and SecG subunits. The heterotrimers can form oligomers, although 1 heterotrimer is thought to be able to translocate proteins. Interacts with the ribosome. Interacts with SecDF, and other proteins may be involved. Interacts with SecA.</text>
</comment>
<dbReference type="PANTHER" id="PTHR33910:SF1">
    <property type="entry name" value="PROTEIN TRANSLOCASE SUBUNIT SECE"/>
    <property type="match status" value="1"/>
</dbReference>
<dbReference type="GO" id="GO:0005886">
    <property type="term" value="C:plasma membrane"/>
    <property type="evidence" value="ECO:0007669"/>
    <property type="project" value="UniProtKB-SubCell"/>
</dbReference>
<dbReference type="Pfam" id="PF00584">
    <property type="entry name" value="SecE"/>
    <property type="match status" value="1"/>
</dbReference>
<dbReference type="GO" id="GO:0043952">
    <property type="term" value="P:protein transport by the Sec complex"/>
    <property type="evidence" value="ECO:0007669"/>
    <property type="project" value="UniProtKB-UniRule"/>
</dbReference>
<dbReference type="PANTHER" id="PTHR33910">
    <property type="entry name" value="PROTEIN TRANSLOCASE SUBUNIT SECE"/>
    <property type="match status" value="1"/>
</dbReference>
<name>A0A1G1V1Q8_9BACT</name>
<evidence type="ECO:0000256" key="5">
    <source>
        <dbReference type="ARBA" id="ARBA00022927"/>
    </source>
</evidence>
<sequence length="60" mass="6709">MNPITFLTEVITELKKVVWPSRNQTIQATVLVIAISLIVGLYVGGLDYIFTTALNKLLFK</sequence>
<dbReference type="STRING" id="1797513.A2782_02495"/>
<evidence type="ECO:0000256" key="2">
    <source>
        <dbReference type="ARBA" id="ARBA00022448"/>
    </source>
</evidence>
<dbReference type="Proteomes" id="UP000177967">
    <property type="component" value="Unassembled WGS sequence"/>
</dbReference>
<evidence type="ECO:0000256" key="7">
    <source>
        <dbReference type="ARBA" id="ARBA00023010"/>
    </source>
</evidence>
<dbReference type="NCBIfam" id="TIGR00964">
    <property type="entry name" value="secE_bact"/>
    <property type="match status" value="1"/>
</dbReference>
<dbReference type="GO" id="GO:0009306">
    <property type="term" value="P:protein secretion"/>
    <property type="evidence" value="ECO:0007669"/>
    <property type="project" value="UniProtKB-UniRule"/>
</dbReference>
<keyword evidence="3 9" id="KW-1003">Cell membrane</keyword>
<accession>A0A1G1V1Q8</accession>
<dbReference type="GO" id="GO:0008320">
    <property type="term" value="F:protein transmembrane transporter activity"/>
    <property type="evidence" value="ECO:0007669"/>
    <property type="project" value="UniProtKB-UniRule"/>
</dbReference>
<feature type="transmembrane region" description="Helical" evidence="9">
    <location>
        <begin position="26"/>
        <end position="50"/>
    </location>
</feature>
<dbReference type="InterPro" id="IPR005807">
    <property type="entry name" value="SecE_bac"/>
</dbReference>
<comment type="caution">
    <text evidence="10">The sequence shown here is derived from an EMBL/GenBank/DDBJ whole genome shotgun (WGS) entry which is preliminary data.</text>
</comment>
<dbReference type="Gene3D" id="1.20.5.1030">
    <property type="entry name" value="Preprotein translocase secy subunit"/>
    <property type="match status" value="1"/>
</dbReference>
<dbReference type="InterPro" id="IPR038379">
    <property type="entry name" value="SecE_sf"/>
</dbReference>
<comment type="function">
    <text evidence="9">Essential subunit of the Sec protein translocation channel SecYEG. Clamps together the 2 halves of SecY. May contact the channel plug during translocation.</text>
</comment>
<evidence type="ECO:0000313" key="10">
    <source>
        <dbReference type="EMBL" id="OGY09323.1"/>
    </source>
</evidence>
<dbReference type="EMBL" id="MHBW01000011">
    <property type="protein sequence ID" value="OGY09323.1"/>
    <property type="molecule type" value="Genomic_DNA"/>
</dbReference>
<proteinExistence type="inferred from homology"/>
<dbReference type="InterPro" id="IPR001901">
    <property type="entry name" value="Translocase_SecE/Sec61-g"/>
</dbReference>
<gene>
    <name evidence="9" type="primary">secE</name>
    <name evidence="10" type="ORF">A2782_02495</name>
</gene>
<keyword evidence="6 9" id="KW-1133">Transmembrane helix</keyword>
<dbReference type="GO" id="GO:0006605">
    <property type="term" value="P:protein targeting"/>
    <property type="evidence" value="ECO:0007669"/>
    <property type="project" value="UniProtKB-UniRule"/>
</dbReference>
<evidence type="ECO:0000256" key="8">
    <source>
        <dbReference type="ARBA" id="ARBA00023136"/>
    </source>
</evidence>
<keyword evidence="4 9" id="KW-0812">Transmembrane</keyword>
<dbReference type="GO" id="GO:0065002">
    <property type="term" value="P:intracellular protein transmembrane transport"/>
    <property type="evidence" value="ECO:0007669"/>
    <property type="project" value="UniProtKB-UniRule"/>
</dbReference>
<evidence type="ECO:0000256" key="4">
    <source>
        <dbReference type="ARBA" id="ARBA00022692"/>
    </source>
</evidence>
<comment type="similarity">
    <text evidence="9">Belongs to the SecE/SEC61-gamma family.</text>
</comment>
<dbReference type="PROSITE" id="PS01067">
    <property type="entry name" value="SECE_SEC61G"/>
    <property type="match status" value="1"/>
</dbReference>
<protein>
    <recommendedName>
        <fullName evidence="9">Protein translocase subunit SecE</fullName>
    </recommendedName>
</protein>
<evidence type="ECO:0000313" key="11">
    <source>
        <dbReference type="Proteomes" id="UP000177967"/>
    </source>
</evidence>
<dbReference type="AlphaFoldDB" id="A0A1G1V1Q8"/>
<evidence type="ECO:0000256" key="1">
    <source>
        <dbReference type="ARBA" id="ARBA00004370"/>
    </source>
</evidence>
<keyword evidence="7 9" id="KW-0811">Translocation</keyword>
<reference evidence="10 11" key="1">
    <citation type="journal article" date="2016" name="Nat. Commun.">
        <title>Thousands of microbial genomes shed light on interconnected biogeochemical processes in an aquifer system.</title>
        <authorList>
            <person name="Anantharaman K."/>
            <person name="Brown C.T."/>
            <person name="Hug L.A."/>
            <person name="Sharon I."/>
            <person name="Castelle C.J."/>
            <person name="Probst A.J."/>
            <person name="Thomas B.C."/>
            <person name="Singh A."/>
            <person name="Wilkins M.J."/>
            <person name="Karaoz U."/>
            <person name="Brodie E.L."/>
            <person name="Williams K.H."/>
            <person name="Hubbard S.S."/>
            <person name="Banfield J.F."/>
        </authorList>
    </citation>
    <scope>NUCLEOTIDE SEQUENCE [LARGE SCALE GENOMIC DNA]</scope>
</reference>
<organism evidence="10 11">
    <name type="scientific">Candidatus Blackburnbacteria bacterium RIFCSPHIGHO2_01_FULL_43_15b</name>
    <dbReference type="NCBI Taxonomy" id="1797513"/>
    <lineage>
        <taxon>Bacteria</taxon>
        <taxon>Candidatus Blackburniibacteriota</taxon>
    </lineage>
</organism>
<evidence type="ECO:0000256" key="6">
    <source>
        <dbReference type="ARBA" id="ARBA00022989"/>
    </source>
</evidence>
<evidence type="ECO:0000256" key="9">
    <source>
        <dbReference type="HAMAP-Rule" id="MF_00422"/>
    </source>
</evidence>
<evidence type="ECO:0000256" key="3">
    <source>
        <dbReference type="ARBA" id="ARBA00022475"/>
    </source>
</evidence>
<keyword evidence="8 9" id="KW-0472">Membrane</keyword>
<keyword evidence="5 9" id="KW-0653">Protein transport</keyword>
<comment type="subcellular location">
    <subcellularLocation>
        <location evidence="9">Cell membrane</location>
        <topology evidence="9">Single-pass membrane protein</topology>
    </subcellularLocation>
    <subcellularLocation>
        <location evidence="1">Membrane</location>
    </subcellularLocation>
</comment>
<keyword evidence="2 9" id="KW-0813">Transport</keyword>